<accession>A0A7C9PN31</accession>
<dbReference type="NCBIfam" id="NF033516">
    <property type="entry name" value="transpos_IS3"/>
    <property type="match status" value="1"/>
</dbReference>
<dbReference type="InterPro" id="IPR048020">
    <property type="entry name" value="Transpos_IS3"/>
</dbReference>
<dbReference type="PROSITE" id="PS50994">
    <property type="entry name" value="INTEGRASE"/>
    <property type="match status" value="1"/>
</dbReference>
<dbReference type="SUPFAM" id="SSF53098">
    <property type="entry name" value="Ribonuclease H-like"/>
    <property type="match status" value="1"/>
</dbReference>
<comment type="caution">
    <text evidence="3">The sequence shown here is derived from an EMBL/GenBank/DDBJ whole genome shotgun (WGS) entry which is preliminary data.</text>
</comment>
<dbReference type="GO" id="GO:0003676">
    <property type="term" value="F:nucleic acid binding"/>
    <property type="evidence" value="ECO:0007669"/>
    <property type="project" value="InterPro"/>
</dbReference>
<evidence type="ECO:0000256" key="1">
    <source>
        <dbReference type="ARBA" id="ARBA00002286"/>
    </source>
</evidence>
<dbReference type="PANTHER" id="PTHR46889:SF4">
    <property type="entry name" value="TRANSPOSASE INSO FOR INSERTION SEQUENCE ELEMENT IS911B-RELATED"/>
    <property type="match status" value="1"/>
</dbReference>
<evidence type="ECO:0000313" key="3">
    <source>
        <dbReference type="EMBL" id="NEM91394.1"/>
    </source>
</evidence>
<dbReference type="AlphaFoldDB" id="A0A7C9PN31"/>
<dbReference type="InterPro" id="IPR001584">
    <property type="entry name" value="Integrase_cat-core"/>
</dbReference>
<dbReference type="EMBL" id="JAAGWZ010000002">
    <property type="protein sequence ID" value="NEM91394.1"/>
    <property type="molecule type" value="Genomic_DNA"/>
</dbReference>
<dbReference type="Pfam" id="PF00665">
    <property type="entry name" value="rve"/>
    <property type="match status" value="1"/>
</dbReference>
<sequence>MGFRLVQELAADGVPVAVACRFLKISTSGYYDWASRPPSARAVADAALTTTIRRIHADSRATYGAPRVLAELRIALGVRVGCKRVARLMRQDGLVGVSHRRKRRGWKPETATHEDPVKRQFRADTPNRLWFCDITQHRAKDGWVYCAAVIDAFSRRIVGWSISDRITAEIVVDALEMARWRRRPEPGTVVHADRGAQYTSWLFGQRLRQAGLLGSMGRVASSVDNALIESFWSTMQRELLDRSNWTSKTELSSEIFEWIEGFYNPTRRYTALGNLSPADYEALHTATEIAA</sequence>
<name>A0A7C9PN31_9MICO</name>
<dbReference type="Pfam" id="PF13333">
    <property type="entry name" value="rve_2"/>
    <property type="match status" value="1"/>
</dbReference>
<gene>
    <name evidence="3" type="ORF">G3T37_08485</name>
</gene>
<organism evidence="3 4">
    <name type="scientific">Galbitalea soli</name>
    <dbReference type="NCBI Taxonomy" id="1268042"/>
    <lineage>
        <taxon>Bacteria</taxon>
        <taxon>Bacillati</taxon>
        <taxon>Actinomycetota</taxon>
        <taxon>Actinomycetes</taxon>
        <taxon>Micrococcales</taxon>
        <taxon>Microbacteriaceae</taxon>
        <taxon>Galbitalea</taxon>
    </lineage>
</organism>
<keyword evidence="4" id="KW-1185">Reference proteome</keyword>
<proteinExistence type="predicted"/>
<protein>
    <submittedName>
        <fullName evidence="3">IS3 family transposase</fullName>
    </submittedName>
</protein>
<dbReference type="InterPro" id="IPR012337">
    <property type="entry name" value="RNaseH-like_sf"/>
</dbReference>
<dbReference type="InterPro" id="IPR025948">
    <property type="entry name" value="HTH-like_dom"/>
</dbReference>
<feature type="domain" description="Integrase catalytic" evidence="2">
    <location>
        <begin position="122"/>
        <end position="285"/>
    </location>
</feature>
<dbReference type="Proteomes" id="UP000479756">
    <property type="component" value="Unassembled WGS sequence"/>
</dbReference>
<dbReference type="PANTHER" id="PTHR46889">
    <property type="entry name" value="TRANSPOSASE INSF FOR INSERTION SEQUENCE IS3B-RELATED"/>
    <property type="match status" value="1"/>
</dbReference>
<dbReference type="GO" id="GO:0015074">
    <property type="term" value="P:DNA integration"/>
    <property type="evidence" value="ECO:0007669"/>
    <property type="project" value="InterPro"/>
</dbReference>
<reference evidence="3 4" key="1">
    <citation type="journal article" date="2014" name="Int. J. Syst. Evol. Microbiol.">
        <title>Description of Galbitalea soli gen. nov., sp. nov., and Frondihabitans sucicola sp. nov.</title>
        <authorList>
            <person name="Kim S.J."/>
            <person name="Lim J.M."/>
            <person name="Ahn J.H."/>
            <person name="Weon H.Y."/>
            <person name="Hamada M."/>
            <person name="Suzuki K."/>
            <person name="Ahn T.Y."/>
            <person name="Kwon S.W."/>
        </authorList>
    </citation>
    <scope>NUCLEOTIDE SEQUENCE [LARGE SCALE GENOMIC DNA]</scope>
    <source>
        <strain evidence="3 4">NBRC 108727</strain>
    </source>
</reference>
<dbReference type="InterPro" id="IPR050900">
    <property type="entry name" value="Transposase_IS3/IS150/IS904"/>
</dbReference>
<evidence type="ECO:0000313" key="4">
    <source>
        <dbReference type="Proteomes" id="UP000479756"/>
    </source>
</evidence>
<dbReference type="InterPro" id="IPR036397">
    <property type="entry name" value="RNaseH_sf"/>
</dbReference>
<dbReference type="Pfam" id="PF13276">
    <property type="entry name" value="HTH_21"/>
    <property type="match status" value="1"/>
</dbReference>
<dbReference type="Gene3D" id="3.30.420.10">
    <property type="entry name" value="Ribonuclease H-like superfamily/Ribonuclease H"/>
    <property type="match status" value="1"/>
</dbReference>
<evidence type="ECO:0000259" key="2">
    <source>
        <dbReference type="PROSITE" id="PS50994"/>
    </source>
</evidence>
<comment type="function">
    <text evidence="1">Involved in the transposition of the insertion sequence.</text>
</comment>